<sequence>MAVRLVKRSSLPVVALLTALACNSCHIVASFSFHPVVTSPRASSHPILTKSKTMRRDSRNKSHLFNSADESENSRRLNQISLAHQRALLTSLTALTLFVYPLLPAAVNAYEESDYASETVTNVVTQLKERAGDVDGTFATLEEVAKIITEGKGVGGSLSYDGVKLNEGYVADEDTTIYNPGLTLLTSSEKERLVSAVIENRKIGLSSNHWSENNEYAFDFLKQKLDPLHMYELQGYLSILPFYGAVVYLVALFAQQNMRGVFPLVYGACALAVFGPVILLVANGP</sequence>
<dbReference type="Proteomes" id="UP001516023">
    <property type="component" value="Unassembled WGS sequence"/>
</dbReference>
<dbReference type="AlphaFoldDB" id="A0ABD3PG36"/>
<keyword evidence="5" id="KW-1185">Reference proteome</keyword>
<protein>
    <submittedName>
        <fullName evidence="4">Uncharacterized protein</fullName>
    </submittedName>
</protein>
<keyword evidence="2" id="KW-0812">Transmembrane</keyword>
<keyword evidence="2" id="KW-1133">Transmembrane helix</keyword>
<dbReference type="EMBL" id="JABMIG020000190">
    <property type="protein sequence ID" value="KAL3786649.1"/>
    <property type="molecule type" value="Genomic_DNA"/>
</dbReference>
<accession>A0ABD3PG36</accession>
<gene>
    <name evidence="4" type="ORF">HJC23_006845</name>
</gene>
<evidence type="ECO:0000256" key="2">
    <source>
        <dbReference type="SAM" id="Phobius"/>
    </source>
</evidence>
<feature type="transmembrane region" description="Helical" evidence="2">
    <location>
        <begin position="233"/>
        <end position="254"/>
    </location>
</feature>
<organism evidence="4 5">
    <name type="scientific">Cyclotella cryptica</name>
    <dbReference type="NCBI Taxonomy" id="29204"/>
    <lineage>
        <taxon>Eukaryota</taxon>
        <taxon>Sar</taxon>
        <taxon>Stramenopiles</taxon>
        <taxon>Ochrophyta</taxon>
        <taxon>Bacillariophyta</taxon>
        <taxon>Coscinodiscophyceae</taxon>
        <taxon>Thalassiosirophycidae</taxon>
        <taxon>Stephanodiscales</taxon>
        <taxon>Stephanodiscaceae</taxon>
        <taxon>Cyclotella</taxon>
    </lineage>
</organism>
<evidence type="ECO:0000256" key="1">
    <source>
        <dbReference type="SAM" id="MobiDB-lite"/>
    </source>
</evidence>
<feature type="region of interest" description="Disordered" evidence="1">
    <location>
        <begin position="37"/>
        <end position="70"/>
    </location>
</feature>
<evidence type="ECO:0000256" key="3">
    <source>
        <dbReference type="SAM" id="SignalP"/>
    </source>
</evidence>
<feature type="signal peptide" evidence="3">
    <location>
        <begin position="1"/>
        <end position="21"/>
    </location>
</feature>
<keyword evidence="2" id="KW-0472">Membrane</keyword>
<comment type="caution">
    <text evidence="4">The sequence shown here is derived from an EMBL/GenBank/DDBJ whole genome shotgun (WGS) entry which is preliminary data.</text>
</comment>
<feature type="transmembrane region" description="Helical" evidence="2">
    <location>
        <begin position="261"/>
        <end position="282"/>
    </location>
</feature>
<proteinExistence type="predicted"/>
<keyword evidence="3" id="KW-0732">Signal</keyword>
<reference evidence="4 5" key="1">
    <citation type="journal article" date="2020" name="G3 (Bethesda)">
        <title>Improved Reference Genome for Cyclotella cryptica CCMP332, a Model for Cell Wall Morphogenesis, Salinity Adaptation, and Lipid Production in Diatoms (Bacillariophyta).</title>
        <authorList>
            <person name="Roberts W.R."/>
            <person name="Downey K.M."/>
            <person name="Ruck E.C."/>
            <person name="Traller J.C."/>
            <person name="Alverson A.J."/>
        </authorList>
    </citation>
    <scope>NUCLEOTIDE SEQUENCE [LARGE SCALE GENOMIC DNA]</scope>
    <source>
        <strain evidence="4 5">CCMP332</strain>
    </source>
</reference>
<evidence type="ECO:0000313" key="4">
    <source>
        <dbReference type="EMBL" id="KAL3786649.1"/>
    </source>
</evidence>
<evidence type="ECO:0000313" key="5">
    <source>
        <dbReference type="Proteomes" id="UP001516023"/>
    </source>
</evidence>
<dbReference type="PROSITE" id="PS51257">
    <property type="entry name" value="PROKAR_LIPOPROTEIN"/>
    <property type="match status" value="1"/>
</dbReference>
<feature type="chain" id="PRO_5044829986" evidence="3">
    <location>
        <begin position="22"/>
        <end position="285"/>
    </location>
</feature>
<name>A0ABD3PG36_9STRA</name>